<dbReference type="EC" id="3.5.4.9" evidence="12"/>
<proteinExistence type="inferred from homology"/>
<organism evidence="15 16">
    <name type="scientific">Candidatus Purcelliella pentastirinorum</name>
    <dbReference type="NCBI Taxonomy" id="472834"/>
    <lineage>
        <taxon>Bacteria</taxon>
        <taxon>Pseudomonadati</taxon>
        <taxon>Pseudomonadota</taxon>
        <taxon>Gammaproteobacteria</taxon>
        <taxon>Enterobacterales</taxon>
        <taxon>Enterobacteriaceae</taxon>
        <taxon>Candidatus Purcelliella</taxon>
    </lineage>
</organism>
<evidence type="ECO:0000256" key="5">
    <source>
        <dbReference type="ARBA" id="ARBA00022755"/>
    </source>
</evidence>
<comment type="subunit">
    <text evidence="2 12">Homodimer.</text>
</comment>
<feature type="binding site" evidence="12">
    <location>
        <begin position="177"/>
        <end position="179"/>
    </location>
    <ligand>
        <name>NADP(+)</name>
        <dbReference type="ChEBI" id="CHEBI:58349"/>
    </ligand>
</feature>
<feature type="binding site" evidence="12">
    <location>
        <position position="243"/>
    </location>
    <ligand>
        <name>NADP(+)</name>
        <dbReference type="ChEBI" id="CHEBI:58349"/>
    </ligand>
</feature>
<dbReference type="SUPFAM" id="SSF51735">
    <property type="entry name" value="NAD(P)-binding Rossmann-fold domains"/>
    <property type="match status" value="1"/>
</dbReference>
<dbReference type="AlphaFoldDB" id="A0A346DZW0"/>
<dbReference type="SUPFAM" id="SSF53223">
    <property type="entry name" value="Aminoacid dehydrogenase-like, N-terminal domain"/>
    <property type="match status" value="1"/>
</dbReference>
<dbReference type="UniPathway" id="UPA00193"/>
<protein>
    <recommendedName>
        <fullName evidence="12">Bifunctional protein FolD</fullName>
    </recommendedName>
    <domain>
        <recommendedName>
            <fullName evidence="12">Methylenetetrahydrofolate dehydrogenase</fullName>
            <ecNumber evidence="12">1.5.1.5</ecNumber>
        </recommendedName>
    </domain>
    <domain>
        <recommendedName>
            <fullName evidence="12">Methenyltetrahydrofolate cyclohydrolase</fullName>
            <ecNumber evidence="12">3.5.4.9</ecNumber>
        </recommendedName>
    </domain>
</protein>
<feature type="domain" description="Tetrahydrofolate dehydrogenase/cyclohydrolase catalytic" evidence="13">
    <location>
        <begin position="17"/>
        <end position="132"/>
    </location>
</feature>
<comment type="function">
    <text evidence="12">Catalyzes the oxidation of 5,10-methylenetetrahydrofolate to 5,10-methenyltetrahydrofolate and then the hydrolysis of 5,10-methenyltetrahydrofolate to 10-formyltetrahydrofolate.</text>
</comment>
<keyword evidence="16" id="KW-1185">Reference proteome</keyword>
<comment type="similarity">
    <text evidence="12">Belongs to the tetrahydrofolate dehydrogenase/cyclohydrolase family.</text>
</comment>
<evidence type="ECO:0000256" key="11">
    <source>
        <dbReference type="ARBA" id="ARBA00023268"/>
    </source>
</evidence>
<evidence type="ECO:0000256" key="6">
    <source>
        <dbReference type="ARBA" id="ARBA00022801"/>
    </source>
</evidence>
<dbReference type="GO" id="GO:0006164">
    <property type="term" value="P:purine nucleotide biosynthetic process"/>
    <property type="evidence" value="ECO:0007669"/>
    <property type="project" value="UniProtKB-KW"/>
</dbReference>
<dbReference type="NCBIfam" id="NF008058">
    <property type="entry name" value="PRK10792.1"/>
    <property type="match status" value="1"/>
</dbReference>
<reference evidence="15 16" key="1">
    <citation type="submission" date="2018-03" db="EMBL/GenBank/DDBJ databases">
        <title>A parallel universe: an anciently diverged bacterial symbiosis in a Hawaiian planthopper (Hemiptera: Cixiidae) reveals rearranged nutritional responsibilities.</title>
        <authorList>
            <person name="Bennett G."/>
            <person name="Mao M."/>
        </authorList>
    </citation>
    <scope>NUCLEOTIDE SEQUENCE [LARGE SCALE GENOMIC DNA]</scope>
    <source>
        <strain evidence="15 16">OLIH</strain>
    </source>
</reference>
<evidence type="ECO:0000259" key="14">
    <source>
        <dbReference type="Pfam" id="PF02882"/>
    </source>
</evidence>
<evidence type="ECO:0000256" key="2">
    <source>
        <dbReference type="ARBA" id="ARBA00011738"/>
    </source>
</evidence>
<keyword evidence="8 12" id="KW-0560">Oxidoreductase</keyword>
<dbReference type="GO" id="GO:0005829">
    <property type="term" value="C:cytosol"/>
    <property type="evidence" value="ECO:0007669"/>
    <property type="project" value="TreeGrafter"/>
</dbReference>
<evidence type="ECO:0000256" key="9">
    <source>
        <dbReference type="ARBA" id="ARBA00023102"/>
    </source>
</evidence>
<dbReference type="HAMAP" id="MF_01576">
    <property type="entry name" value="THF_DHG_CYH"/>
    <property type="match status" value="1"/>
</dbReference>
<dbReference type="InterPro" id="IPR020867">
    <property type="entry name" value="THF_DH/CycHdrlase_CS"/>
</dbReference>
<dbReference type="PANTHER" id="PTHR48099:SF5">
    <property type="entry name" value="C-1-TETRAHYDROFOLATE SYNTHASE, CYTOPLASMIC"/>
    <property type="match status" value="1"/>
</dbReference>
<evidence type="ECO:0000256" key="3">
    <source>
        <dbReference type="ARBA" id="ARBA00022563"/>
    </source>
</evidence>
<dbReference type="GO" id="GO:0004488">
    <property type="term" value="F:methylenetetrahydrofolate dehydrogenase (NADP+) activity"/>
    <property type="evidence" value="ECO:0007669"/>
    <property type="project" value="UniProtKB-UniRule"/>
</dbReference>
<dbReference type="CDD" id="cd01080">
    <property type="entry name" value="NAD_bind_m-THF_DH_Cyclohyd"/>
    <property type="match status" value="1"/>
</dbReference>
<dbReference type="Gene3D" id="3.40.50.10860">
    <property type="entry name" value="Leucine Dehydrogenase, chain A, domain 1"/>
    <property type="match status" value="1"/>
</dbReference>
<dbReference type="PRINTS" id="PR00085">
    <property type="entry name" value="THFDHDRGNASE"/>
</dbReference>
<keyword evidence="3 12" id="KW-0554">One-carbon metabolism</keyword>
<dbReference type="EMBL" id="CP028374">
    <property type="protein sequence ID" value="AXN02265.1"/>
    <property type="molecule type" value="Genomic_DNA"/>
</dbReference>
<dbReference type="InterPro" id="IPR020631">
    <property type="entry name" value="THF_DH/CycHdrlase_NAD-bd_dom"/>
</dbReference>
<evidence type="ECO:0000256" key="10">
    <source>
        <dbReference type="ARBA" id="ARBA00023167"/>
    </source>
</evidence>
<dbReference type="KEGG" id="ppet:C9I82_300"/>
<sequence length="297" mass="32864">MFFTNIESIIYMIAKIINCKFIADDILSKVIKKLSFYQENKIRSPRLDVILVGDDIASNLYVKNKYLVCKDIGIICNIHKFSNFVSEKELLFLIDKLNNNINVDGILIQLPLPKIINTVKILENISIFKDVDGLNPYNIGCLYFNKSKLRPCASSGVISIIKYLNINTYGLNVVIVGASDIVGKPIGIELLLIGCTVTITNRYTNNLRFYLKNADLLIVAIGKSCFIHGSWIKSGAIVIDVGINLLDNGKIVGDVDFISALYRASHITPVPGGVGVITVATVMKNTLIASKYNLINM</sequence>
<keyword evidence="10 12" id="KW-0486">Methionine biosynthesis</keyword>
<dbReference type="InterPro" id="IPR000672">
    <property type="entry name" value="THF_DH/CycHdrlase"/>
</dbReference>
<dbReference type="GO" id="GO:0000105">
    <property type="term" value="P:L-histidine biosynthetic process"/>
    <property type="evidence" value="ECO:0007669"/>
    <property type="project" value="UniProtKB-KW"/>
</dbReference>
<evidence type="ECO:0000256" key="4">
    <source>
        <dbReference type="ARBA" id="ARBA00022605"/>
    </source>
</evidence>
<comment type="pathway">
    <text evidence="1 12">One-carbon metabolism; tetrahydrofolate interconversion.</text>
</comment>
<dbReference type="GO" id="GO:0004477">
    <property type="term" value="F:methenyltetrahydrofolate cyclohydrolase activity"/>
    <property type="evidence" value="ECO:0007669"/>
    <property type="project" value="UniProtKB-UniRule"/>
</dbReference>
<comment type="catalytic activity">
    <reaction evidence="12">
        <text>(6R)-5,10-methenyltetrahydrofolate + H2O = (6R)-10-formyltetrahydrofolate + H(+)</text>
        <dbReference type="Rhea" id="RHEA:23700"/>
        <dbReference type="ChEBI" id="CHEBI:15377"/>
        <dbReference type="ChEBI" id="CHEBI:15378"/>
        <dbReference type="ChEBI" id="CHEBI:57455"/>
        <dbReference type="ChEBI" id="CHEBI:195366"/>
        <dbReference type="EC" id="3.5.4.9"/>
    </reaction>
</comment>
<keyword evidence="6 12" id="KW-0378">Hydrolase</keyword>
<evidence type="ECO:0000256" key="12">
    <source>
        <dbReference type="HAMAP-Rule" id="MF_01576"/>
    </source>
</evidence>
<name>A0A346DZW0_9ENTR</name>
<evidence type="ECO:0000256" key="1">
    <source>
        <dbReference type="ARBA" id="ARBA00004777"/>
    </source>
</evidence>
<dbReference type="InterPro" id="IPR020630">
    <property type="entry name" value="THF_DH/CycHdrlase_cat_dom"/>
</dbReference>
<dbReference type="Pfam" id="PF02882">
    <property type="entry name" value="THF_DHG_CYH_C"/>
    <property type="match status" value="1"/>
</dbReference>
<dbReference type="GO" id="GO:0009086">
    <property type="term" value="P:methionine biosynthetic process"/>
    <property type="evidence" value="ECO:0007669"/>
    <property type="project" value="UniProtKB-KW"/>
</dbReference>
<comment type="catalytic activity">
    <reaction evidence="12">
        <text>(6R)-5,10-methylene-5,6,7,8-tetrahydrofolate + NADP(+) = (6R)-5,10-methenyltetrahydrofolate + NADPH</text>
        <dbReference type="Rhea" id="RHEA:22812"/>
        <dbReference type="ChEBI" id="CHEBI:15636"/>
        <dbReference type="ChEBI" id="CHEBI:57455"/>
        <dbReference type="ChEBI" id="CHEBI:57783"/>
        <dbReference type="ChEBI" id="CHEBI:58349"/>
        <dbReference type="EC" id="1.5.1.5"/>
    </reaction>
</comment>
<comment type="caution">
    <text evidence="12">Lacks conserved residue(s) required for the propagation of feature annotation.</text>
</comment>
<evidence type="ECO:0000313" key="16">
    <source>
        <dbReference type="Proteomes" id="UP000256856"/>
    </source>
</evidence>
<dbReference type="FunFam" id="3.40.50.10860:FF:000005">
    <property type="entry name" value="C-1-tetrahydrofolate synthase, cytoplasmic, putative"/>
    <property type="match status" value="1"/>
</dbReference>
<dbReference type="FunFam" id="3.40.50.720:FF:000006">
    <property type="entry name" value="Bifunctional protein FolD"/>
    <property type="match status" value="1"/>
</dbReference>
<dbReference type="EC" id="1.5.1.5" evidence="12"/>
<dbReference type="InterPro" id="IPR036291">
    <property type="entry name" value="NAD(P)-bd_dom_sf"/>
</dbReference>
<evidence type="ECO:0000256" key="8">
    <source>
        <dbReference type="ARBA" id="ARBA00023002"/>
    </source>
</evidence>
<evidence type="ECO:0000313" key="15">
    <source>
        <dbReference type="EMBL" id="AXN02265.1"/>
    </source>
</evidence>
<dbReference type="PROSITE" id="PS00766">
    <property type="entry name" value="THF_DHG_CYH_1"/>
    <property type="match status" value="1"/>
</dbReference>
<dbReference type="Gene3D" id="3.40.50.720">
    <property type="entry name" value="NAD(P)-binding Rossmann-like Domain"/>
    <property type="match status" value="1"/>
</dbReference>
<keyword evidence="9 12" id="KW-0368">Histidine biosynthesis</keyword>
<keyword evidence="11 12" id="KW-0511">Multifunctional enzyme</keyword>
<keyword evidence="7 12" id="KW-0521">NADP</keyword>
<dbReference type="Proteomes" id="UP000256856">
    <property type="component" value="Chromosome"/>
</dbReference>
<accession>A0A346DZW0</accession>
<evidence type="ECO:0000259" key="13">
    <source>
        <dbReference type="Pfam" id="PF00763"/>
    </source>
</evidence>
<dbReference type="PANTHER" id="PTHR48099">
    <property type="entry name" value="C-1-TETRAHYDROFOLATE SYNTHASE, CYTOPLASMIC-RELATED"/>
    <property type="match status" value="1"/>
</dbReference>
<keyword evidence="4 12" id="KW-0028">Amino-acid biosynthesis</keyword>
<dbReference type="GO" id="GO:0035999">
    <property type="term" value="P:tetrahydrofolate interconversion"/>
    <property type="evidence" value="ECO:0007669"/>
    <property type="project" value="UniProtKB-UniRule"/>
</dbReference>
<dbReference type="Pfam" id="PF00763">
    <property type="entry name" value="THF_DHG_CYH"/>
    <property type="match status" value="1"/>
</dbReference>
<dbReference type="InterPro" id="IPR046346">
    <property type="entry name" value="Aminoacid_DH-like_N_sf"/>
</dbReference>
<evidence type="ECO:0000256" key="7">
    <source>
        <dbReference type="ARBA" id="ARBA00022857"/>
    </source>
</evidence>
<keyword evidence="5 12" id="KW-0658">Purine biosynthesis</keyword>
<gene>
    <name evidence="12" type="primary">folD</name>
    <name evidence="15" type="ORF">C9I82_300</name>
</gene>
<feature type="domain" description="Tetrahydrofolate dehydrogenase/cyclohydrolase NAD(P)-binding" evidence="14">
    <location>
        <begin position="151"/>
        <end position="292"/>
    </location>
</feature>